<proteinExistence type="predicted"/>
<dbReference type="AlphaFoldDB" id="A0A066XYG5"/>
<evidence type="ECO:0000313" key="2">
    <source>
        <dbReference type="EMBL" id="KDN70826.1"/>
    </source>
</evidence>
<gene>
    <name evidence="2" type="ORF">CSUB01_08899</name>
</gene>
<feature type="region of interest" description="Disordered" evidence="1">
    <location>
        <begin position="1"/>
        <end position="146"/>
    </location>
</feature>
<feature type="compositionally biased region" description="Polar residues" evidence="1">
    <location>
        <begin position="52"/>
        <end position="72"/>
    </location>
</feature>
<organism evidence="2 3">
    <name type="scientific">Colletotrichum sublineola</name>
    <name type="common">Sorghum anthracnose fungus</name>
    <dbReference type="NCBI Taxonomy" id="1173701"/>
    <lineage>
        <taxon>Eukaryota</taxon>
        <taxon>Fungi</taxon>
        <taxon>Dikarya</taxon>
        <taxon>Ascomycota</taxon>
        <taxon>Pezizomycotina</taxon>
        <taxon>Sordariomycetes</taxon>
        <taxon>Hypocreomycetidae</taxon>
        <taxon>Glomerellales</taxon>
        <taxon>Glomerellaceae</taxon>
        <taxon>Colletotrichum</taxon>
        <taxon>Colletotrichum graminicola species complex</taxon>
    </lineage>
</organism>
<sequence>MSRGPAYDAKVGILNSQSPRIKQLTWVQESDSSPSSSEQRGRARLRGDGNLSLAQHQQQHATVGSSTPSSGRLSPEANPGGPLATSPFAHRSRSRSVAPSLPIPIPGAAGSRRAAFRSAAHAERLTAASDSDSGIDSRDASPARLP</sequence>
<name>A0A066XYG5_COLSU</name>
<evidence type="ECO:0000256" key="1">
    <source>
        <dbReference type="SAM" id="MobiDB-lite"/>
    </source>
</evidence>
<feature type="compositionally biased region" description="Basic and acidic residues" evidence="1">
    <location>
        <begin position="135"/>
        <end position="146"/>
    </location>
</feature>
<comment type="caution">
    <text evidence="2">The sequence shown here is derived from an EMBL/GenBank/DDBJ whole genome shotgun (WGS) entry which is preliminary data.</text>
</comment>
<dbReference type="EMBL" id="JMSE01000283">
    <property type="protein sequence ID" value="KDN70826.1"/>
    <property type="molecule type" value="Genomic_DNA"/>
</dbReference>
<keyword evidence="3" id="KW-1185">Reference proteome</keyword>
<accession>A0A066XYG5</accession>
<feature type="compositionally biased region" description="Polar residues" evidence="1">
    <location>
        <begin position="14"/>
        <end position="29"/>
    </location>
</feature>
<reference evidence="3" key="1">
    <citation type="journal article" date="2014" name="Genome Announc.">
        <title>Draft genome sequence of Colletotrichum sublineola, a destructive pathogen of cultivated sorghum.</title>
        <authorList>
            <person name="Baroncelli R."/>
            <person name="Sanz-Martin J.M."/>
            <person name="Rech G.E."/>
            <person name="Sukno S.A."/>
            <person name="Thon M.R."/>
        </authorList>
    </citation>
    <scope>NUCLEOTIDE SEQUENCE [LARGE SCALE GENOMIC DNA]</scope>
    <source>
        <strain evidence="3">TX430BB</strain>
    </source>
</reference>
<feature type="compositionally biased region" description="Low complexity" evidence="1">
    <location>
        <begin position="107"/>
        <end position="119"/>
    </location>
</feature>
<evidence type="ECO:0000313" key="3">
    <source>
        <dbReference type="Proteomes" id="UP000027238"/>
    </source>
</evidence>
<dbReference type="HOGENOM" id="CLU_1777319_0_0_1"/>
<protein>
    <submittedName>
        <fullName evidence="2">Uncharacterized protein</fullName>
    </submittedName>
</protein>
<dbReference type="Proteomes" id="UP000027238">
    <property type="component" value="Unassembled WGS sequence"/>
</dbReference>